<evidence type="ECO:0000256" key="7">
    <source>
        <dbReference type="ARBA" id="ARBA00023098"/>
    </source>
</evidence>
<protein>
    <recommendedName>
        <fullName evidence="10">3-oxo-5-alpha-steroid 4-dehydrogenase C-terminal domain-containing protein</fullName>
    </recommendedName>
</protein>
<organism evidence="11 12">
    <name type="scientific">Ogataea philodendri</name>
    <dbReference type="NCBI Taxonomy" id="1378263"/>
    <lineage>
        <taxon>Eukaryota</taxon>
        <taxon>Fungi</taxon>
        <taxon>Dikarya</taxon>
        <taxon>Ascomycota</taxon>
        <taxon>Saccharomycotina</taxon>
        <taxon>Pichiomycetes</taxon>
        <taxon>Pichiales</taxon>
        <taxon>Pichiaceae</taxon>
        <taxon>Ogataea</taxon>
    </lineage>
</organism>
<keyword evidence="4 9" id="KW-0812">Transmembrane</keyword>
<dbReference type="GO" id="GO:0016020">
    <property type="term" value="C:membrane"/>
    <property type="evidence" value="ECO:0007669"/>
    <property type="project" value="UniProtKB-SubCell"/>
</dbReference>
<dbReference type="InterPro" id="IPR039357">
    <property type="entry name" value="SRD5A/TECR"/>
</dbReference>
<accession>A0A9P8P5P8</accession>
<gene>
    <name evidence="11" type="ORF">OGAPHI_004172</name>
</gene>
<feature type="transmembrane region" description="Helical" evidence="9">
    <location>
        <begin position="240"/>
        <end position="265"/>
    </location>
</feature>
<keyword evidence="7" id="KW-0443">Lipid metabolism</keyword>
<keyword evidence="6" id="KW-0560">Oxidoreductase</keyword>
<evidence type="ECO:0000259" key="10">
    <source>
        <dbReference type="Pfam" id="PF02544"/>
    </source>
</evidence>
<evidence type="ECO:0000313" key="12">
    <source>
        <dbReference type="Proteomes" id="UP000769157"/>
    </source>
</evidence>
<evidence type="ECO:0000256" key="3">
    <source>
        <dbReference type="ARBA" id="ARBA00022516"/>
    </source>
</evidence>
<keyword evidence="5 9" id="KW-1133">Transmembrane helix</keyword>
<dbReference type="GeneID" id="70236137"/>
<feature type="domain" description="3-oxo-5-alpha-steroid 4-dehydrogenase C-terminal" evidence="10">
    <location>
        <begin position="156"/>
        <end position="315"/>
    </location>
</feature>
<name>A0A9P8P5P8_9ASCO</name>
<comment type="caution">
    <text evidence="11">The sequence shown here is derived from an EMBL/GenBank/DDBJ whole genome shotgun (WGS) entry which is preliminary data.</text>
</comment>
<evidence type="ECO:0000256" key="4">
    <source>
        <dbReference type="ARBA" id="ARBA00022692"/>
    </source>
</evidence>
<dbReference type="AlphaFoldDB" id="A0A9P8P5P8"/>
<comment type="subcellular location">
    <subcellularLocation>
        <location evidence="1">Membrane</location>
        <topology evidence="1">Multi-pass membrane protein</topology>
    </subcellularLocation>
</comment>
<evidence type="ECO:0000256" key="1">
    <source>
        <dbReference type="ARBA" id="ARBA00004141"/>
    </source>
</evidence>
<dbReference type="PROSITE" id="PS50244">
    <property type="entry name" value="S5A_REDUCTASE"/>
    <property type="match status" value="1"/>
</dbReference>
<reference evidence="11" key="1">
    <citation type="journal article" date="2021" name="Open Biol.">
        <title>Shared evolutionary footprints suggest mitochondrial oxidative damage underlies multiple complex I losses in fungi.</title>
        <authorList>
            <person name="Schikora-Tamarit M.A."/>
            <person name="Marcet-Houben M."/>
            <person name="Nosek J."/>
            <person name="Gabaldon T."/>
        </authorList>
    </citation>
    <scope>NUCLEOTIDE SEQUENCE</scope>
    <source>
        <strain evidence="11">CBS6075</strain>
    </source>
</reference>
<dbReference type="GO" id="GO:0042761">
    <property type="term" value="P:very long-chain fatty acid biosynthetic process"/>
    <property type="evidence" value="ECO:0007669"/>
    <property type="project" value="TreeGrafter"/>
</dbReference>
<evidence type="ECO:0000256" key="8">
    <source>
        <dbReference type="ARBA" id="ARBA00023136"/>
    </source>
</evidence>
<comment type="similarity">
    <text evidence="2">Belongs to the steroid 5-alpha reductase family.</text>
</comment>
<keyword evidence="3" id="KW-0444">Lipid biosynthesis</keyword>
<dbReference type="OrthoDB" id="540503at2759"/>
<dbReference type="Gene3D" id="1.20.120.1630">
    <property type="match status" value="1"/>
</dbReference>
<dbReference type="InterPro" id="IPR001104">
    <property type="entry name" value="3-oxo-5_a-steroid_4-DH_C"/>
</dbReference>
<feature type="transmembrane region" description="Helical" evidence="9">
    <location>
        <begin position="169"/>
        <end position="187"/>
    </location>
</feature>
<reference evidence="11" key="2">
    <citation type="submission" date="2021-01" db="EMBL/GenBank/DDBJ databases">
        <authorList>
            <person name="Schikora-Tamarit M.A."/>
        </authorList>
    </citation>
    <scope>NUCLEOTIDE SEQUENCE</scope>
    <source>
        <strain evidence="11">CBS6075</strain>
    </source>
</reference>
<dbReference type="Pfam" id="PF02544">
    <property type="entry name" value="Steroid_dh"/>
    <property type="match status" value="1"/>
</dbReference>
<dbReference type="RefSeq" id="XP_046061187.1">
    <property type="nucleotide sequence ID" value="XM_046205221.1"/>
</dbReference>
<dbReference type="PANTHER" id="PTHR10556:SF28">
    <property type="entry name" value="VERY-LONG-CHAIN ENOYL-COA REDUCTASE"/>
    <property type="match status" value="1"/>
</dbReference>
<dbReference type="PANTHER" id="PTHR10556">
    <property type="entry name" value="3-OXO-5-ALPHA-STEROID 4-DEHYDROGENASE"/>
    <property type="match status" value="1"/>
</dbReference>
<keyword evidence="12" id="KW-1185">Reference proteome</keyword>
<evidence type="ECO:0000256" key="2">
    <source>
        <dbReference type="ARBA" id="ARBA00007742"/>
    </source>
</evidence>
<sequence>MVNLIIVPRSKNLRKINCDTDPRTKVQAIINEYSNVNKINPNRVRISVVEDEESKDKKSVRKTLKNEKTLEANGLDFSKTDTITVYAKDVGPQIDWRTVYLIEYFGPILIHSLVYFLLYNPEFNTPTQVASYVLSTLHYLKREYETTFIHMFSADTMPLKYLFRNSGHYWIFNGLFIALCVYAPQRYYTGIQKYIFHVEDRTLDELYVFAGLWATCELANFYCHYLLMKLRSDGSREKRIPYGFFFSLVSFPNYFFESLGWLIYAIMNNNWSSYLFFIIGTGTMMVWAKQKHRNYKKTFGDDYPKNRKAMIPFIF</sequence>
<feature type="transmembrane region" description="Helical" evidence="9">
    <location>
        <begin position="207"/>
        <end position="228"/>
    </location>
</feature>
<evidence type="ECO:0000313" key="11">
    <source>
        <dbReference type="EMBL" id="KAH3665983.1"/>
    </source>
</evidence>
<dbReference type="Proteomes" id="UP000769157">
    <property type="component" value="Unassembled WGS sequence"/>
</dbReference>
<evidence type="ECO:0000256" key="5">
    <source>
        <dbReference type="ARBA" id="ARBA00022989"/>
    </source>
</evidence>
<dbReference type="GO" id="GO:0016627">
    <property type="term" value="F:oxidoreductase activity, acting on the CH-CH group of donors"/>
    <property type="evidence" value="ECO:0007669"/>
    <property type="project" value="InterPro"/>
</dbReference>
<keyword evidence="8 9" id="KW-0472">Membrane</keyword>
<proteinExistence type="inferred from homology"/>
<evidence type="ECO:0000256" key="9">
    <source>
        <dbReference type="SAM" id="Phobius"/>
    </source>
</evidence>
<feature type="transmembrane region" description="Helical" evidence="9">
    <location>
        <begin position="271"/>
        <end position="288"/>
    </location>
</feature>
<evidence type="ECO:0000256" key="6">
    <source>
        <dbReference type="ARBA" id="ARBA00023002"/>
    </source>
</evidence>
<dbReference type="EMBL" id="JAEUBE010000295">
    <property type="protein sequence ID" value="KAH3665983.1"/>
    <property type="molecule type" value="Genomic_DNA"/>
</dbReference>